<keyword evidence="2" id="KW-1185">Reference proteome</keyword>
<dbReference type="EMBL" id="UZAG01020663">
    <property type="protein sequence ID" value="VDO47475.1"/>
    <property type="molecule type" value="Genomic_DNA"/>
</dbReference>
<gene>
    <name evidence="1" type="ORF">BTMF_LOCUS13963</name>
</gene>
<dbReference type="WBParaSite" id="BTMF_0001598001-mRNA-1">
    <property type="protein sequence ID" value="BTMF_0001598001-mRNA-1"/>
    <property type="gene ID" value="BTMF_0001598001"/>
</dbReference>
<proteinExistence type="predicted"/>
<dbReference type="AlphaFoldDB" id="A0A0R3R7H8"/>
<reference evidence="1 2" key="2">
    <citation type="submission" date="2018-11" db="EMBL/GenBank/DDBJ databases">
        <authorList>
            <consortium name="Pathogen Informatics"/>
        </authorList>
    </citation>
    <scope>NUCLEOTIDE SEQUENCE [LARGE SCALE GENOMIC DNA]</scope>
</reference>
<reference evidence="3" key="1">
    <citation type="submission" date="2017-02" db="UniProtKB">
        <authorList>
            <consortium name="WormBaseParasite"/>
        </authorList>
    </citation>
    <scope>IDENTIFICATION</scope>
</reference>
<accession>A0A0R3R7H8</accession>
<name>A0A0R3R7H8_9BILA</name>
<organism evidence="3">
    <name type="scientific">Brugia timori</name>
    <dbReference type="NCBI Taxonomy" id="42155"/>
    <lineage>
        <taxon>Eukaryota</taxon>
        <taxon>Metazoa</taxon>
        <taxon>Ecdysozoa</taxon>
        <taxon>Nematoda</taxon>
        <taxon>Chromadorea</taxon>
        <taxon>Rhabditida</taxon>
        <taxon>Spirurina</taxon>
        <taxon>Spiruromorpha</taxon>
        <taxon>Filarioidea</taxon>
        <taxon>Onchocercidae</taxon>
        <taxon>Brugia</taxon>
    </lineage>
</organism>
<dbReference type="Proteomes" id="UP000280834">
    <property type="component" value="Unassembled WGS sequence"/>
</dbReference>
<evidence type="ECO:0000313" key="1">
    <source>
        <dbReference type="EMBL" id="VDO47475.1"/>
    </source>
</evidence>
<sequence>MSASSDESLRLWWCFKVDKSAKLKSGTKSSRLVQSVR</sequence>
<evidence type="ECO:0000313" key="3">
    <source>
        <dbReference type="WBParaSite" id="BTMF_0001598001-mRNA-1"/>
    </source>
</evidence>
<protein>
    <submittedName>
        <fullName evidence="1 3">Uncharacterized protein</fullName>
    </submittedName>
</protein>
<dbReference type="STRING" id="42155.A0A0R3R7H8"/>
<evidence type="ECO:0000313" key="2">
    <source>
        <dbReference type="Proteomes" id="UP000280834"/>
    </source>
</evidence>